<dbReference type="SUPFAM" id="SSF52058">
    <property type="entry name" value="L domain-like"/>
    <property type="match status" value="1"/>
</dbReference>
<keyword evidence="2" id="KW-0732">Signal</keyword>
<keyword evidence="5" id="KW-1185">Reference proteome</keyword>
<dbReference type="InterPro" id="IPR050328">
    <property type="entry name" value="Dev_Immune_Receptor"/>
</dbReference>
<dbReference type="FunFam" id="3.80.10.10:FF:001361">
    <property type="entry name" value="2mit, isoform A"/>
    <property type="match status" value="1"/>
</dbReference>
<dbReference type="SMART" id="SM00369">
    <property type="entry name" value="LRR_TYP"/>
    <property type="match status" value="5"/>
</dbReference>
<evidence type="ECO:0000313" key="4">
    <source>
        <dbReference type="EMBL" id="CAD6995333.1"/>
    </source>
</evidence>
<dbReference type="InterPro" id="IPR032675">
    <property type="entry name" value="LRR_dom_sf"/>
</dbReference>
<dbReference type="PROSITE" id="PS51450">
    <property type="entry name" value="LRR"/>
    <property type="match status" value="5"/>
</dbReference>
<gene>
    <name evidence="4" type="ORF">CCAP1982_LOCUS4051</name>
</gene>
<evidence type="ECO:0000256" key="2">
    <source>
        <dbReference type="ARBA" id="ARBA00022729"/>
    </source>
</evidence>
<dbReference type="Pfam" id="PF13855">
    <property type="entry name" value="LRR_8"/>
    <property type="match status" value="1"/>
</dbReference>
<dbReference type="InterPro" id="IPR003591">
    <property type="entry name" value="Leu-rich_rpt_typical-subtyp"/>
</dbReference>
<proteinExistence type="predicted"/>
<evidence type="ECO:0000256" key="1">
    <source>
        <dbReference type="ARBA" id="ARBA00022614"/>
    </source>
</evidence>
<comment type="caution">
    <text evidence="4">The sequence shown here is derived from an EMBL/GenBank/DDBJ whole genome shotgun (WGS) entry which is preliminary data.</text>
</comment>
<keyword evidence="1" id="KW-0433">Leucine-rich repeat</keyword>
<dbReference type="InterPro" id="IPR001611">
    <property type="entry name" value="Leu-rich_rpt"/>
</dbReference>
<protein>
    <submittedName>
        <fullName evidence="4">(Mediterranean fruit fly) hypothetical protein</fullName>
    </submittedName>
</protein>
<reference evidence="4" key="1">
    <citation type="submission" date="2020-11" db="EMBL/GenBank/DDBJ databases">
        <authorList>
            <person name="Whitehead M."/>
        </authorList>
    </citation>
    <scope>NUCLEOTIDE SEQUENCE</scope>
    <source>
        <strain evidence="4">EGII</strain>
    </source>
</reference>
<evidence type="ECO:0000256" key="3">
    <source>
        <dbReference type="ARBA" id="ARBA00022737"/>
    </source>
</evidence>
<dbReference type="PANTHER" id="PTHR24373:SF261">
    <property type="entry name" value="VASORIN"/>
    <property type="match status" value="1"/>
</dbReference>
<accession>A0A811UDJ6</accession>
<dbReference type="PRINTS" id="PR00019">
    <property type="entry name" value="LEURICHRPT"/>
</dbReference>
<keyword evidence="3" id="KW-0677">Repeat</keyword>
<dbReference type="PANTHER" id="PTHR24373">
    <property type="entry name" value="SLIT RELATED LEUCINE-RICH REPEAT NEURONAL PROTEIN"/>
    <property type="match status" value="1"/>
</dbReference>
<dbReference type="Gene3D" id="3.80.10.10">
    <property type="entry name" value="Ribonuclease Inhibitor"/>
    <property type="match status" value="2"/>
</dbReference>
<organism evidence="4 5">
    <name type="scientific">Ceratitis capitata</name>
    <name type="common">Mediterranean fruit fly</name>
    <name type="synonym">Tephritis capitata</name>
    <dbReference type="NCBI Taxonomy" id="7213"/>
    <lineage>
        <taxon>Eukaryota</taxon>
        <taxon>Metazoa</taxon>
        <taxon>Ecdysozoa</taxon>
        <taxon>Arthropoda</taxon>
        <taxon>Hexapoda</taxon>
        <taxon>Insecta</taxon>
        <taxon>Pterygota</taxon>
        <taxon>Neoptera</taxon>
        <taxon>Endopterygota</taxon>
        <taxon>Diptera</taxon>
        <taxon>Brachycera</taxon>
        <taxon>Muscomorpha</taxon>
        <taxon>Tephritoidea</taxon>
        <taxon>Tephritidae</taxon>
        <taxon>Ceratitis</taxon>
        <taxon>Ceratitis</taxon>
    </lineage>
</organism>
<dbReference type="OrthoDB" id="28057at2759"/>
<dbReference type="Pfam" id="PF13516">
    <property type="entry name" value="LRR_6"/>
    <property type="match status" value="2"/>
</dbReference>
<dbReference type="Proteomes" id="UP000606786">
    <property type="component" value="Unassembled WGS sequence"/>
</dbReference>
<name>A0A811UDJ6_CERCA</name>
<evidence type="ECO:0000313" key="5">
    <source>
        <dbReference type="Proteomes" id="UP000606786"/>
    </source>
</evidence>
<sequence length="440" mass="49680">MYASSKTRRKLFITPCVLTSLASKVRFAHVLLSLLVSITLLKTTESLPAAKMGTQLKWIINDAEELLLQPQKPAQAEVAASHQATADEPDDHFKLYRSELKRLSYETIHRILRDENEPIYRREDAEYRYYQKRSYQPRHEVVRRAADVPEMTKAAPVVVPVAKQQGLPHTLKQTNAQLRTYDAAHDYQGNHSTIYNLDLSNNQLQRVNLSAFTSLQLVNLSNNSLTALPITQNEHTITTLNLNDNQIAQASDVRSSVLRELHLSGNEITQLAKLNLSMLTALETLDLSCNGISELETAFFPQRMHNLKHLNLAHNRIGTIYRETFYNLLSLNTLLLSFNNISDIDYETFLALPNLQYLDLSHNQLRGEAIRALQGIPDLVRLSIAYNPEVGAAMQEFVASWSLKELDASGTGLCQIPAALAQSVRTLKLTDNWLKGLRNI</sequence>
<dbReference type="EMBL" id="CAJHJT010000001">
    <property type="protein sequence ID" value="CAD6995333.1"/>
    <property type="molecule type" value="Genomic_DNA"/>
</dbReference>
<dbReference type="AlphaFoldDB" id="A0A811UDJ6"/>